<proteinExistence type="predicted"/>
<evidence type="ECO:0000313" key="2">
    <source>
        <dbReference type="Proteomes" id="UP000192578"/>
    </source>
</evidence>
<gene>
    <name evidence="1" type="ORF">BV898_19789</name>
</gene>
<accession>A0A9X6NM80</accession>
<keyword evidence="2" id="KW-1185">Reference proteome</keyword>
<sequence>MIPEIHAIEAQGCQCQNKKLLGSPDLSKYTQCEKVADKPSPRKVTCEVFAMKKASVFFPATLCKATVQSITVTKFFWGSTDSVPSSSFRDLSPDECQRMYQSLNCFSNQMRRVPGTNAFAFTEQPEAVRSWLTTTTTTTSTVSLNPRNSLSRKQEETSLVLPALWGQRKKWDNASKGGMTFIWQTEASDQKKPCDYESITKNDGYLYDLENKRLRVRDPERQVDFILDAQPAVCISSKLPTCGFEAYSSGPVTSDCVSYVCHIGVGSTFRFSGRL</sequence>
<evidence type="ECO:0000313" key="1">
    <source>
        <dbReference type="EMBL" id="OWA55403.1"/>
    </source>
</evidence>
<dbReference type="EMBL" id="MTYJ01000741">
    <property type="protein sequence ID" value="OWA55403.1"/>
    <property type="molecule type" value="Genomic_DNA"/>
</dbReference>
<dbReference type="Proteomes" id="UP000192578">
    <property type="component" value="Unassembled WGS sequence"/>
</dbReference>
<organism evidence="1 2">
    <name type="scientific">Hypsibius exemplaris</name>
    <name type="common">Freshwater tardigrade</name>
    <dbReference type="NCBI Taxonomy" id="2072580"/>
    <lineage>
        <taxon>Eukaryota</taxon>
        <taxon>Metazoa</taxon>
        <taxon>Ecdysozoa</taxon>
        <taxon>Tardigrada</taxon>
        <taxon>Eutardigrada</taxon>
        <taxon>Parachela</taxon>
        <taxon>Hypsibioidea</taxon>
        <taxon>Hypsibiidae</taxon>
        <taxon>Hypsibius</taxon>
    </lineage>
</organism>
<protein>
    <submittedName>
        <fullName evidence="1">Uncharacterized protein</fullName>
    </submittedName>
</protein>
<name>A0A9X6NM80_HYPEX</name>
<comment type="caution">
    <text evidence="1">The sequence shown here is derived from an EMBL/GenBank/DDBJ whole genome shotgun (WGS) entry which is preliminary data.</text>
</comment>
<reference evidence="2" key="1">
    <citation type="submission" date="2017-01" db="EMBL/GenBank/DDBJ databases">
        <title>Comparative genomics of anhydrobiosis in the tardigrade Hypsibius dujardini.</title>
        <authorList>
            <person name="Yoshida Y."/>
            <person name="Koutsovoulos G."/>
            <person name="Laetsch D."/>
            <person name="Stevens L."/>
            <person name="Kumar S."/>
            <person name="Horikawa D."/>
            <person name="Ishino K."/>
            <person name="Komine S."/>
            <person name="Tomita M."/>
            <person name="Blaxter M."/>
            <person name="Arakawa K."/>
        </authorList>
    </citation>
    <scope>NUCLEOTIDE SEQUENCE [LARGE SCALE GENOMIC DNA]</scope>
    <source>
        <strain evidence="2">Z151</strain>
    </source>
</reference>
<dbReference type="AlphaFoldDB" id="A0A9X6NM80"/>